<name>K2K7P4_9PROT</name>
<protein>
    <submittedName>
        <fullName evidence="1">Uncharacterized protein</fullName>
    </submittedName>
</protein>
<reference evidence="1 2" key="1">
    <citation type="journal article" date="2012" name="J. Bacteriol.">
        <title>Genome Sequence of Oceanibaculum indicum Type Strain P24.</title>
        <authorList>
            <person name="Lai Q."/>
            <person name="Shao Z."/>
        </authorList>
    </citation>
    <scope>NUCLEOTIDE SEQUENCE [LARGE SCALE GENOMIC DNA]</scope>
    <source>
        <strain evidence="1 2">P24</strain>
    </source>
</reference>
<comment type="caution">
    <text evidence="1">The sequence shown here is derived from an EMBL/GenBank/DDBJ whole genome shotgun (WGS) entry which is preliminary data.</text>
</comment>
<evidence type="ECO:0000313" key="2">
    <source>
        <dbReference type="Proteomes" id="UP000006746"/>
    </source>
</evidence>
<organism evidence="1 2">
    <name type="scientific">Oceanibaculum indicum P24</name>
    <dbReference type="NCBI Taxonomy" id="1207063"/>
    <lineage>
        <taxon>Bacteria</taxon>
        <taxon>Pseudomonadati</taxon>
        <taxon>Pseudomonadota</taxon>
        <taxon>Alphaproteobacteria</taxon>
        <taxon>Rhodospirillales</taxon>
        <taxon>Oceanibaculaceae</taxon>
        <taxon>Oceanibaculum</taxon>
    </lineage>
</organism>
<dbReference type="Proteomes" id="UP000006746">
    <property type="component" value="Unassembled WGS sequence"/>
</dbReference>
<dbReference type="eggNOG" id="ENOG50330R5">
    <property type="taxonomic scope" value="Bacteria"/>
</dbReference>
<proteinExistence type="predicted"/>
<gene>
    <name evidence="1" type="ORF">P24_01120</name>
</gene>
<dbReference type="EMBL" id="AMRL01000001">
    <property type="protein sequence ID" value="EKE78909.1"/>
    <property type="molecule type" value="Genomic_DNA"/>
</dbReference>
<sequence length="298" mass="32079">MSIDFPQKLRLIQIVTGCATQKEMYARFKALNPHTGYDPQRAYKWLQGRSSPRDMSVFEDIARLLDLDVPGEAVRNSTIGEFRALIEARRGPLPAEVAPAALGVALRLPTYLAGRFLAIARAWAPGRRDCLLAGILTLTPDATQGIGVHYEEYLPAGRLAVTGAMQRIGRSVRVTAINEEDEIFIDFCLQIPPAPARMLYGILSGAAVQDLEMRPSSCKLIALRADAVPFDTLREVSGYHPNSPEAIGGMALTAGLAAEQAAIFGAKAHVFLNAGEPGLINVTPSELAPLIASAYSQA</sequence>
<accession>K2K7P4</accession>
<keyword evidence="2" id="KW-1185">Reference proteome</keyword>
<dbReference type="RefSeq" id="WP_008942843.1">
    <property type="nucleotide sequence ID" value="NZ_AMRL01000001.1"/>
</dbReference>
<evidence type="ECO:0000313" key="1">
    <source>
        <dbReference type="EMBL" id="EKE78909.1"/>
    </source>
</evidence>
<dbReference type="AlphaFoldDB" id="K2K7P4"/>